<dbReference type="KEGG" id="tva:4752036"/>
<accession>A2FLC1</accession>
<evidence type="ECO:0000313" key="6">
    <source>
        <dbReference type="EMBL" id="EAX94302.1"/>
    </source>
</evidence>
<dbReference type="EMBL" id="DS113865">
    <property type="protein sequence ID" value="EAX94302.1"/>
    <property type="molecule type" value="Genomic_DNA"/>
</dbReference>
<dbReference type="OrthoDB" id="10250307at2759"/>
<evidence type="ECO:0000256" key="2">
    <source>
        <dbReference type="ARBA" id="ARBA00022490"/>
    </source>
</evidence>
<dbReference type="VEuPathDB" id="TrichDB:TVAG_167830"/>
<dbReference type="InterPro" id="IPR012312">
    <property type="entry name" value="Hemerythrin-like"/>
</dbReference>
<keyword evidence="3" id="KW-0479">Metal-binding</keyword>
<evidence type="ECO:0000313" key="7">
    <source>
        <dbReference type="Proteomes" id="UP000001542"/>
    </source>
</evidence>
<keyword evidence="4" id="KW-0408">Iron</keyword>
<dbReference type="GO" id="GO:0005737">
    <property type="term" value="C:cytoplasm"/>
    <property type="evidence" value="ECO:0007669"/>
    <property type="project" value="UniProtKB-SubCell"/>
</dbReference>
<dbReference type="GO" id="GO:0030091">
    <property type="term" value="P:protein repair"/>
    <property type="evidence" value="ECO:0000318"/>
    <property type="project" value="GO_Central"/>
</dbReference>
<dbReference type="PANTHER" id="PTHR36438">
    <property type="entry name" value="IRON-SULFUR CLUSTER REPAIR PROTEIN YTFE"/>
    <property type="match status" value="1"/>
</dbReference>
<evidence type="ECO:0000256" key="4">
    <source>
        <dbReference type="ARBA" id="ARBA00023004"/>
    </source>
</evidence>
<dbReference type="InterPro" id="IPR019903">
    <property type="entry name" value="RIC_family"/>
</dbReference>
<dbReference type="NCBIfam" id="TIGR03652">
    <property type="entry name" value="FeS_repair_RIC"/>
    <property type="match status" value="1"/>
</dbReference>
<dbReference type="PANTHER" id="PTHR36438:SF1">
    <property type="entry name" value="IRON-SULFUR CLUSTER REPAIR PROTEIN YTFE"/>
    <property type="match status" value="1"/>
</dbReference>
<dbReference type="SMR" id="A2FLC1"/>
<dbReference type="Pfam" id="PF04405">
    <property type="entry name" value="ScdA_N"/>
    <property type="match status" value="1"/>
</dbReference>
<organism evidence="6 7">
    <name type="scientific">Trichomonas vaginalis (strain ATCC PRA-98 / G3)</name>
    <dbReference type="NCBI Taxonomy" id="412133"/>
    <lineage>
        <taxon>Eukaryota</taxon>
        <taxon>Metamonada</taxon>
        <taxon>Parabasalia</taxon>
        <taxon>Trichomonadida</taxon>
        <taxon>Trichomonadidae</taxon>
        <taxon>Trichomonas</taxon>
    </lineage>
</organism>
<dbReference type="Pfam" id="PF01814">
    <property type="entry name" value="Hemerythrin"/>
    <property type="match status" value="1"/>
</dbReference>
<evidence type="ECO:0000256" key="3">
    <source>
        <dbReference type="ARBA" id="ARBA00022723"/>
    </source>
</evidence>
<dbReference type="AlphaFoldDB" id="A2FLC1"/>
<protein>
    <recommendedName>
        <fullName evidence="5">Hemerythrin-like domain-containing protein</fullName>
    </recommendedName>
</protein>
<dbReference type="STRING" id="5722.A2FLC1"/>
<reference evidence="6" key="2">
    <citation type="journal article" date="2007" name="Science">
        <title>Draft genome sequence of the sexually transmitted pathogen Trichomonas vaginalis.</title>
        <authorList>
            <person name="Carlton J.M."/>
            <person name="Hirt R.P."/>
            <person name="Silva J.C."/>
            <person name="Delcher A.L."/>
            <person name="Schatz M."/>
            <person name="Zhao Q."/>
            <person name="Wortman J.R."/>
            <person name="Bidwell S.L."/>
            <person name="Alsmark U.C.M."/>
            <person name="Besteiro S."/>
            <person name="Sicheritz-Ponten T."/>
            <person name="Noel C.J."/>
            <person name="Dacks J.B."/>
            <person name="Foster P.G."/>
            <person name="Simillion C."/>
            <person name="Van de Peer Y."/>
            <person name="Miranda-Saavedra D."/>
            <person name="Barton G.J."/>
            <person name="Westrop G.D."/>
            <person name="Mueller S."/>
            <person name="Dessi D."/>
            <person name="Fiori P.L."/>
            <person name="Ren Q."/>
            <person name="Paulsen I."/>
            <person name="Zhang H."/>
            <person name="Bastida-Corcuera F.D."/>
            <person name="Simoes-Barbosa A."/>
            <person name="Brown M.T."/>
            <person name="Hayes R.D."/>
            <person name="Mukherjee M."/>
            <person name="Okumura C.Y."/>
            <person name="Schneider R."/>
            <person name="Smith A.J."/>
            <person name="Vanacova S."/>
            <person name="Villalvazo M."/>
            <person name="Haas B.J."/>
            <person name="Pertea M."/>
            <person name="Feldblyum T.V."/>
            <person name="Utterback T.R."/>
            <person name="Shu C.L."/>
            <person name="Osoegawa K."/>
            <person name="de Jong P.J."/>
            <person name="Hrdy I."/>
            <person name="Horvathova L."/>
            <person name="Zubacova Z."/>
            <person name="Dolezal P."/>
            <person name="Malik S.B."/>
            <person name="Logsdon J.M. Jr."/>
            <person name="Henze K."/>
            <person name="Gupta A."/>
            <person name="Wang C.C."/>
            <person name="Dunne R.L."/>
            <person name="Upcroft J.A."/>
            <person name="Upcroft P."/>
            <person name="White O."/>
            <person name="Salzberg S.L."/>
            <person name="Tang P."/>
            <person name="Chiu C.-H."/>
            <person name="Lee Y.-S."/>
            <person name="Embley T.M."/>
            <person name="Coombs G.H."/>
            <person name="Mottram J.C."/>
            <person name="Tachezy J."/>
            <person name="Fraser-Liggett C.M."/>
            <person name="Johnson P.J."/>
        </authorList>
    </citation>
    <scope>NUCLEOTIDE SEQUENCE [LARGE SCALE GENOMIC DNA]</scope>
    <source>
        <strain evidence="6">G3</strain>
    </source>
</reference>
<keyword evidence="2" id="KW-0963">Cytoplasm</keyword>
<proteinExistence type="predicted"/>
<dbReference type="Proteomes" id="UP000001542">
    <property type="component" value="Unassembled WGS sequence"/>
</dbReference>
<comment type="subcellular location">
    <subcellularLocation>
        <location evidence="1">Cytoplasm</location>
    </subcellularLocation>
</comment>
<keyword evidence="7" id="KW-1185">Reference proteome</keyword>
<name>A2FLC1_TRIV3</name>
<feature type="domain" description="Hemerythrin-like" evidence="5">
    <location>
        <begin position="82"/>
        <end position="234"/>
    </location>
</feature>
<dbReference type="eggNOG" id="ENOG502SB7N">
    <property type="taxonomic scope" value="Eukaryota"/>
</dbReference>
<evidence type="ECO:0000256" key="1">
    <source>
        <dbReference type="ARBA" id="ARBA00004496"/>
    </source>
</evidence>
<dbReference type="VEuPathDB" id="TrichDB:TVAGG3_0717470"/>
<evidence type="ECO:0000259" key="5">
    <source>
        <dbReference type="Pfam" id="PF01814"/>
    </source>
</evidence>
<gene>
    <name evidence="6" type="ORF">TVAG_167830</name>
</gene>
<dbReference type="InParanoid" id="A2FLC1"/>
<dbReference type="Gene3D" id="1.20.120.520">
    <property type="entry name" value="nmb1532 protein domain like"/>
    <property type="match status" value="1"/>
</dbReference>
<sequence>MDKASLAQQSVGSIVANSFSTANVFAKFGIDFCCHGYVKLLDACKTAKVPLDTVYDALMENEKSQKSNGIEFSKWPLDLLIDYVLKTHHRNIRKYGPETLKLISKVVKVHGEKHPELHEVKKNFLNSLNDLENHLQKEEQVLFPFVYQLCEADAKGLTMGRMHCMTVDNPIRVMMEEHENEGARYFHMAKLTNNYTAPADGCNSYKLAYSQIKQFNEALFEHIHIENNLIFPQASALEKKIVFGAE</sequence>
<dbReference type="GO" id="GO:0005506">
    <property type="term" value="F:iron ion binding"/>
    <property type="evidence" value="ECO:0000318"/>
    <property type="project" value="GO_Central"/>
</dbReference>
<dbReference type="RefSeq" id="XP_001307232.1">
    <property type="nucleotide sequence ID" value="XM_001307231.1"/>
</dbReference>
<reference evidence="6" key="1">
    <citation type="submission" date="2006-10" db="EMBL/GenBank/DDBJ databases">
        <authorList>
            <person name="Amadeo P."/>
            <person name="Zhao Q."/>
            <person name="Wortman J."/>
            <person name="Fraser-Liggett C."/>
            <person name="Carlton J."/>
        </authorList>
    </citation>
    <scope>NUCLEOTIDE SEQUENCE</scope>
    <source>
        <strain evidence="6">G3</strain>
    </source>
</reference>